<dbReference type="PANTHER" id="PTHR31121">
    <property type="entry name" value="ALPHA-1,2 MANNOSYLTRANSFERASE KTR1"/>
    <property type="match status" value="1"/>
</dbReference>
<dbReference type="PANTHER" id="PTHR31121:SF14">
    <property type="entry name" value="O-GLYCOSIDE ALPHA-1,2-MANNOSYLTRANSFERASE HOMOLOG 6"/>
    <property type="match status" value="1"/>
</dbReference>
<feature type="chain" id="PRO_5016778047" evidence="3">
    <location>
        <begin position="28"/>
        <end position="409"/>
    </location>
</feature>
<dbReference type="GO" id="GO:0000032">
    <property type="term" value="P:cell wall mannoprotein biosynthetic process"/>
    <property type="evidence" value="ECO:0007669"/>
    <property type="project" value="TreeGrafter"/>
</dbReference>
<dbReference type="GO" id="GO:0000026">
    <property type="term" value="F:alpha-1,2-mannosyltransferase activity"/>
    <property type="evidence" value="ECO:0007669"/>
    <property type="project" value="TreeGrafter"/>
</dbReference>
<sequence>MKRLVKIIVSVILISVALVALVHKTSPDVSYDLDLLNRFCQSKESNKVNYLLEHTESDRHLKSNVWDGVPVKGAIYMFVRNEQLQDARATMRSIEDRFNSQQVNGSYPWIFLNHQRFTPEFIKYIRKVANDPDQVYFGRVDLEAWHYPAWIDSHRAENAVKRMVALGIQNSYSLYHRQRMRYQTGLFFHHSLFDTVEYVWRVEAGTVYACDMLSSVHDPFVAMKLGNRKLGFTVTMKENPGSVFSLWPASLQYIRENANMIVPIEDGIMPWLMNRKHEYNFCYIWPDQELVSIAYLRSEEYKAYFHYLDLVGGFFYERWTDGSAKTIAAAMFLKKKEIKFFNNIGFTDAAATHCPFGSKLMDRCTCDYQENYNFKRNSCTINLLRYIDPPAIENMVSFAKQKLIQEEKN</sequence>
<dbReference type="InterPro" id="IPR002685">
    <property type="entry name" value="Glyco_trans_15"/>
</dbReference>
<dbReference type="OrthoDB" id="2280357at2759"/>
<comment type="similarity">
    <text evidence="1">Belongs to the glycosyltransferase 15 family.</text>
</comment>
<keyword evidence="5" id="KW-1185">Reference proteome</keyword>
<accession>A0A367KY38</accession>
<gene>
    <name evidence="4" type="primary">KRE2_7</name>
    <name evidence="4" type="ORF">CU098_009580</name>
</gene>
<feature type="signal peptide" evidence="3">
    <location>
        <begin position="1"/>
        <end position="27"/>
    </location>
</feature>
<dbReference type="InterPro" id="IPR029044">
    <property type="entry name" value="Nucleotide-diphossugar_trans"/>
</dbReference>
<dbReference type="GO" id="GO:0016020">
    <property type="term" value="C:membrane"/>
    <property type="evidence" value="ECO:0007669"/>
    <property type="project" value="InterPro"/>
</dbReference>
<dbReference type="AlphaFoldDB" id="A0A367KY38"/>
<protein>
    <submittedName>
        <fullName evidence="4">Alpha 1,2-mannosyltransferase 2.4.1</fullName>
    </submittedName>
</protein>
<evidence type="ECO:0000313" key="5">
    <source>
        <dbReference type="Proteomes" id="UP000253551"/>
    </source>
</evidence>
<keyword evidence="3" id="KW-0732">Signal</keyword>
<evidence type="ECO:0000313" key="4">
    <source>
        <dbReference type="EMBL" id="RCI07121.1"/>
    </source>
</evidence>
<dbReference type="Gene3D" id="3.90.550.10">
    <property type="entry name" value="Spore Coat Polysaccharide Biosynthesis Protein SpsA, Chain A"/>
    <property type="match status" value="1"/>
</dbReference>
<comment type="caution">
    <text evidence="4">The sequence shown here is derived from an EMBL/GenBank/DDBJ whole genome shotgun (WGS) entry which is preliminary data.</text>
</comment>
<evidence type="ECO:0000256" key="1">
    <source>
        <dbReference type="ARBA" id="ARBA00007677"/>
    </source>
</evidence>
<keyword evidence="4" id="KW-0328">Glycosyltransferase</keyword>
<dbReference type="GO" id="GO:0006487">
    <property type="term" value="P:protein N-linked glycosylation"/>
    <property type="evidence" value="ECO:0007669"/>
    <property type="project" value="TreeGrafter"/>
</dbReference>
<evidence type="ECO:0000256" key="2">
    <source>
        <dbReference type="ARBA" id="ARBA00022679"/>
    </source>
</evidence>
<name>A0A367KY38_RHIST</name>
<dbReference type="GO" id="GO:0005794">
    <property type="term" value="C:Golgi apparatus"/>
    <property type="evidence" value="ECO:0007669"/>
    <property type="project" value="TreeGrafter"/>
</dbReference>
<dbReference type="EMBL" id="PJQM01000030">
    <property type="protein sequence ID" value="RCI07121.1"/>
    <property type="molecule type" value="Genomic_DNA"/>
</dbReference>
<dbReference type="Proteomes" id="UP000253551">
    <property type="component" value="Unassembled WGS sequence"/>
</dbReference>
<dbReference type="GO" id="GO:0006493">
    <property type="term" value="P:protein O-linked glycosylation"/>
    <property type="evidence" value="ECO:0007669"/>
    <property type="project" value="TreeGrafter"/>
</dbReference>
<evidence type="ECO:0000256" key="3">
    <source>
        <dbReference type="SAM" id="SignalP"/>
    </source>
</evidence>
<reference evidence="4 5" key="1">
    <citation type="journal article" date="2018" name="G3 (Bethesda)">
        <title>Phylogenetic and Phylogenomic Definition of Rhizopus Species.</title>
        <authorList>
            <person name="Gryganskyi A.P."/>
            <person name="Golan J."/>
            <person name="Dolatabadi S."/>
            <person name="Mondo S."/>
            <person name="Robb S."/>
            <person name="Idnurm A."/>
            <person name="Muszewska A."/>
            <person name="Steczkiewicz K."/>
            <person name="Masonjones S."/>
            <person name="Liao H.L."/>
            <person name="Gajdeczka M.T."/>
            <person name="Anike F."/>
            <person name="Vuek A."/>
            <person name="Anishchenko I.M."/>
            <person name="Voigt K."/>
            <person name="de Hoog G.S."/>
            <person name="Smith M.E."/>
            <person name="Heitman J."/>
            <person name="Vilgalys R."/>
            <person name="Stajich J.E."/>
        </authorList>
    </citation>
    <scope>NUCLEOTIDE SEQUENCE [LARGE SCALE GENOMIC DNA]</scope>
    <source>
        <strain evidence="4 5">LSU 92-RS-03</strain>
    </source>
</reference>
<dbReference type="Pfam" id="PF01793">
    <property type="entry name" value="Glyco_transf_15"/>
    <property type="match status" value="1"/>
</dbReference>
<organism evidence="4 5">
    <name type="scientific">Rhizopus stolonifer</name>
    <name type="common">Rhizopus nigricans</name>
    <dbReference type="NCBI Taxonomy" id="4846"/>
    <lineage>
        <taxon>Eukaryota</taxon>
        <taxon>Fungi</taxon>
        <taxon>Fungi incertae sedis</taxon>
        <taxon>Mucoromycota</taxon>
        <taxon>Mucoromycotina</taxon>
        <taxon>Mucoromycetes</taxon>
        <taxon>Mucorales</taxon>
        <taxon>Mucorineae</taxon>
        <taxon>Rhizopodaceae</taxon>
        <taxon>Rhizopus</taxon>
    </lineage>
</organism>
<proteinExistence type="inferred from homology"/>
<keyword evidence="2 4" id="KW-0808">Transferase</keyword>
<dbReference type="SUPFAM" id="SSF53448">
    <property type="entry name" value="Nucleotide-diphospho-sugar transferases"/>
    <property type="match status" value="1"/>
</dbReference>